<keyword evidence="2" id="KW-1133">Transmembrane helix</keyword>
<dbReference type="InterPro" id="IPR016035">
    <property type="entry name" value="Acyl_Trfase/lysoPLipase"/>
</dbReference>
<dbReference type="GO" id="GO:0006629">
    <property type="term" value="P:lipid metabolic process"/>
    <property type="evidence" value="ECO:0007669"/>
    <property type="project" value="UniProtKB-KW"/>
</dbReference>
<dbReference type="PROSITE" id="PS51635">
    <property type="entry name" value="PNPLA"/>
    <property type="match status" value="1"/>
</dbReference>
<name>A0A6C0I0W3_9ZZZZ</name>
<organism evidence="4">
    <name type="scientific">viral metagenome</name>
    <dbReference type="NCBI Taxonomy" id="1070528"/>
    <lineage>
        <taxon>unclassified sequences</taxon>
        <taxon>metagenomes</taxon>
        <taxon>organismal metagenomes</taxon>
    </lineage>
</organism>
<dbReference type="PANTHER" id="PTHR46394:SF1">
    <property type="entry name" value="PNPLA DOMAIN-CONTAINING PROTEIN"/>
    <property type="match status" value="1"/>
</dbReference>
<keyword evidence="1" id="KW-0443">Lipid metabolism</keyword>
<protein>
    <recommendedName>
        <fullName evidence="3">PNPLA domain-containing protein</fullName>
    </recommendedName>
</protein>
<keyword evidence="2" id="KW-0812">Transmembrane</keyword>
<dbReference type="EMBL" id="MN740057">
    <property type="protein sequence ID" value="QHT85996.1"/>
    <property type="molecule type" value="Genomic_DNA"/>
</dbReference>
<feature type="domain" description="PNPLA" evidence="3">
    <location>
        <begin position="16"/>
        <end position="200"/>
    </location>
</feature>
<evidence type="ECO:0000259" key="3">
    <source>
        <dbReference type="PROSITE" id="PS51635"/>
    </source>
</evidence>
<sequence length="313" mass="35846">MDNIDIKIPQKKIRHLSFSGGCTWGFNAFGIICHAIKVGFLCMEDIQTIYATSIGVMASVLLILKIDIDIIRNYIIKRPWGNSISITINSIIDSYQKKGICDKKIFEDLFFPLLKSLDLSTDITLQQFYDYTGVELHIFTTEINKFELIDLSYKTHPEWVLINAIYVSCSIPNVFIPLFIEDKCFLDGGILLNDPIYKCIENCINCGYNTDEILSVSMIRGNDDNIMNATCDESINTNIFDFNRILIQKILYVIQNDNEKPPILYEIKTVCNTNNIDDFMLIINSAEIREKLIIEGSEMMDEWIKNGCVTKCC</sequence>
<dbReference type="Pfam" id="PF01734">
    <property type="entry name" value="Patatin"/>
    <property type="match status" value="1"/>
</dbReference>
<dbReference type="Gene3D" id="3.40.1090.10">
    <property type="entry name" value="Cytosolic phospholipase A2 catalytic domain"/>
    <property type="match status" value="1"/>
</dbReference>
<dbReference type="InterPro" id="IPR052580">
    <property type="entry name" value="Lipid_Hydrolase"/>
</dbReference>
<evidence type="ECO:0000256" key="1">
    <source>
        <dbReference type="ARBA" id="ARBA00023098"/>
    </source>
</evidence>
<reference evidence="4" key="1">
    <citation type="journal article" date="2020" name="Nature">
        <title>Giant virus diversity and host interactions through global metagenomics.</title>
        <authorList>
            <person name="Schulz F."/>
            <person name="Roux S."/>
            <person name="Paez-Espino D."/>
            <person name="Jungbluth S."/>
            <person name="Walsh D.A."/>
            <person name="Denef V.J."/>
            <person name="McMahon K.D."/>
            <person name="Konstantinidis K.T."/>
            <person name="Eloe-Fadrosh E.A."/>
            <person name="Kyrpides N.C."/>
            <person name="Woyke T."/>
        </authorList>
    </citation>
    <scope>NUCLEOTIDE SEQUENCE</scope>
    <source>
        <strain evidence="4">GVMAG-M-3300023184-184</strain>
    </source>
</reference>
<feature type="transmembrane region" description="Helical" evidence="2">
    <location>
        <begin position="21"/>
        <end position="40"/>
    </location>
</feature>
<dbReference type="PANTHER" id="PTHR46394">
    <property type="entry name" value="ANNEXIN"/>
    <property type="match status" value="1"/>
</dbReference>
<accession>A0A6C0I0W3</accession>
<keyword evidence="2" id="KW-0472">Membrane</keyword>
<evidence type="ECO:0000256" key="2">
    <source>
        <dbReference type="SAM" id="Phobius"/>
    </source>
</evidence>
<dbReference type="InterPro" id="IPR002641">
    <property type="entry name" value="PNPLA_dom"/>
</dbReference>
<feature type="transmembrane region" description="Helical" evidence="2">
    <location>
        <begin position="46"/>
        <end position="64"/>
    </location>
</feature>
<evidence type="ECO:0000313" key="4">
    <source>
        <dbReference type="EMBL" id="QHT85996.1"/>
    </source>
</evidence>
<dbReference type="SUPFAM" id="SSF52151">
    <property type="entry name" value="FabD/lysophospholipase-like"/>
    <property type="match status" value="1"/>
</dbReference>
<dbReference type="AlphaFoldDB" id="A0A6C0I0W3"/>
<proteinExistence type="predicted"/>